<organism evidence="1 2">
    <name type="scientific">Podospora appendiculata</name>
    <dbReference type="NCBI Taxonomy" id="314037"/>
    <lineage>
        <taxon>Eukaryota</taxon>
        <taxon>Fungi</taxon>
        <taxon>Dikarya</taxon>
        <taxon>Ascomycota</taxon>
        <taxon>Pezizomycotina</taxon>
        <taxon>Sordariomycetes</taxon>
        <taxon>Sordariomycetidae</taxon>
        <taxon>Sordariales</taxon>
        <taxon>Podosporaceae</taxon>
        <taxon>Podospora</taxon>
    </lineage>
</organism>
<dbReference type="PANTHER" id="PTHR34618:SF1">
    <property type="entry name" value="SECRETED PROTEIN"/>
    <property type="match status" value="1"/>
</dbReference>
<reference evidence="1" key="1">
    <citation type="journal article" date="2023" name="Mol. Phylogenet. Evol.">
        <title>Genome-scale phylogeny and comparative genomics of the fungal order Sordariales.</title>
        <authorList>
            <person name="Hensen N."/>
            <person name="Bonometti L."/>
            <person name="Westerberg I."/>
            <person name="Brannstrom I.O."/>
            <person name="Guillou S."/>
            <person name="Cros-Aarteil S."/>
            <person name="Calhoun S."/>
            <person name="Haridas S."/>
            <person name="Kuo A."/>
            <person name="Mondo S."/>
            <person name="Pangilinan J."/>
            <person name="Riley R."/>
            <person name="LaButti K."/>
            <person name="Andreopoulos B."/>
            <person name="Lipzen A."/>
            <person name="Chen C."/>
            <person name="Yan M."/>
            <person name="Daum C."/>
            <person name="Ng V."/>
            <person name="Clum A."/>
            <person name="Steindorff A."/>
            <person name="Ohm R.A."/>
            <person name="Martin F."/>
            <person name="Silar P."/>
            <person name="Natvig D.O."/>
            <person name="Lalanne C."/>
            <person name="Gautier V."/>
            <person name="Ament-Velasquez S.L."/>
            <person name="Kruys A."/>
            <person name="Hutchinson M.I."/>
            <person name="Powell A.J."/>
            <person name="Barry K."/>
            <person name="Miller A.N."/>
            <person name="Grigoriev I.V."/>
            <person name="Debuchy R."/>
            <person name="Gladieux P."/>
            <person name="Hiltunen Thoren M."/>
            <person name="Johannesson H."/>
        </authorList>
    </citation>
    <scope>NUCLEOTIDE SEQUENCE</scope>
    <source>
        <strain evidence="1">CBS 314.62</strain>
    </source>
</reference>
<dbReference type="Proteomes" id="UP001270362">
    <property type="component" value="Unassembled WGS sequence"/>
</dbReference>
<evidence type="ECO:0000313" key="1">
    <source>
        <dbReference type="EMBL" id="KAK3687920.1"/>
    </source>
</evidence>
<sequence>MRPYYFPVVAFLATQSSGHGLITLIKGANGVEMPGLSVADGTPRNCNTRICGSHSDTAIIRDYEILAGRVGPLGRTRTNRTIDAAEQINIFMGKVPPPLPANFTNVAQACSTGPAIQSKLGSFRSVKRQTDIHSNINNFRSREARSAAAAADSAAAANGISDQCTCPAEVKANFTNARSVRSTGGIFNAVWRLFRRVGRGLVNTEAPIETIVNATAGSGAKLGLPACADDGTIELVYFQVNNDGAGPLDAHIDATSGGTLASAFRVA</sequence>
<dbReference type="Pfam" id="PF11327">
    <property type="entry name" value="Egh16-like"/>
    <property type="match status" value="1"/>
</dbReference>
<dbReference type="AlphaFoldDB" id="A0AAE0X8A2"/>
<gene>
    <name evidence="1" type="ORF">B0T22DRAFT_510947</name>
</gene>
<evidence type="ECO:0000313" key="2">
    <source>
        <dbReference type="Proteomes" id="UP001270362"/>
    </source>
</evidence>
<protein>
    <submittedName>
        <fullName evidence="1">Uncharacterized protein</fullName>
    </submittedName>
</protein>
<keyword evidence="2" id="KW-1185">Reference proteome</keyword>
<dbReference type="PANTHER" id="PTHR34618">
    <property type="entry name" value="SURFACE PROTEIN MAS1, PUTATIVE-RELATED"/>
    <property type="match status" value="1"/>
</dbReference>
<proteinExistence type="predicted"/>
<dbReference type="EMBL" id="JAULSO010000002">
    <property type="protein sequence ID" value="KAK3687920.1"/>
    <property type="molecule type" value="Genomic_DNA"/>
</dbReference>
<name>A0AAE0X8A2_9PEZI</name>
<accession>A0AAE0X8A2</accession>
<comment type="caution">
    <text evidence="1">The sequence shown here is derived from an EMBL/GenBank/DDBJ whole genome shotgun (WGS) entry which is preliminary data.</text>
</comment>
<dbReference type="InterPro" id="IPR021476">
    <property type="entry name" value="Egh16-like"/>
</dbReference>
<reference evidence="1" key="2">
    <citation type="submission" date="2023-06" db="EMBL/GenBank/DDBJ databases">
        <authorList>
            <consortium name="Lawrence Berkeley National Laboratory"/>
            <person name="Haridas S."/>
            <person name="Hensen N."/>
            <person name="Bonometti L."/>
            <person name="Westerberg I."/>
            <person name="Brannstrom I.O."/>
            <person name="Guillou S."/>
            <person name="Cros-Aarteil S."/>
            <person name="Calhoun S."/>
            <person name="Kuo A."/>
            <person name="Mondo S."/>
            <person name="Pangilinan J."/>
            <person name="Riley R."/>
            <person name="Labutti K."/>
            <person name="Andreopoulos B."/>
            <person name="Lipzen A."/>
            <person name="Chen C."/>
            <person name="Yanf M."/>
            <person name="Daum C."/>
            <person name="Ng V."/>
            <person name="Clum A."/>
            <person name="Steindorff A."/>
            <person name="Ohm R."/>
            <person name="Martin F."/>
            <person name="Silar P."/>
            <person name="Natvig D."/>
            <person name="Lalanne C."/>
            <person name="Gautier V."/>
            <person name="Ament-Velasquez S.L."/>
            <person name="Kruys A."/>
            <person name="Hutchinson M.I."/>
            <person name="Powell A.J."/>
            <person name="Barry K."/>
            <person name="Miller A.N."/>
            <person name="Grigoriev I.V."/>
            <person name="Debuchy R."/>
            <person name="Gladieux P."/>
            <person name="Thoren M.H."/>
            <person name="Johannesson H."/>
        </authorList>
    </citation>
    <scope>NUCLEOTIDE SEQUENCE</scope>
    <source>
        <strain evidence="1">CBS 314.62</strain>
    </source>
</reference>